<keyword evidence="3" id="KW-0133">Cell shape</keyword>
<keyword evidence="5" id="KW-0012">Acyltransferase</keyword>
<dbReference type="GO" id="GO:0008360">
    <property type="term" value="P:regulation of cell shape"/>
    <property type="evidence" value="ECO:0007669"/>
    <property type="project" value="UniProtKB-KW"/>
</dbReference>
<evidence type="ECO:0000256" key="1">
    <source>
        <dbReference type="ARBA" id="ARBA00009943"/>
    </source>
</evidence>
<dbReference type="AlphaFoldDB" id="A0A7Y0HN70"/>
<dbReference type="InterPro" id="IPR016181">
    <property type="entry name" value="Acyl_CoA_acyltransferase"/>
</dbReference>
<evidence type="ECO:0000313" key="7">
    <source>
        <dbReference type="EMBL" id="NMM63689.1"/>
    </source>
</evidence>
<evidence type="ECO:0000256" key="5">
    <source>
        <dbReference type="ARBA" id="ARBA00023315"/>
    </source>
</evidence>
<keyword evidence="4" id="KW-0573">Peptidoglycan synthesis</keyword>
<dbReference type="PROSITE" id="PS51191">
    <property type="entry name" value="FEMABX"/>
    <property type="match status" value="1"/>
</dbReference>
<evidence type="ECO:0000256" key="3">
    <source>
        <dbReference type="ARBA" id="ARBA00022960"/>
    </source>
</evidence>
<reference evidence="7 8" key="1">
    <citation type="submission" date="2020-06" db="EMBL/GenBank/DDBJ databases">
        <title>Complete Genome Sequence of Clostridium muelleri sp. nov. P21T, an Acid-Alcohol Producing Acetogen Isolated from Old Hay.</title>
        <authorList>
            <person name="Duncan K.E."/>
            <person name="Tanner R.S."/>
        </authorList>
    </citation>
    <scope>NUCLEOTIDE SEQUENCE [LARGE SCALE GENOMIC DNA]</scope>
    <source>
        <strain evidence="7 8">P21</strain>
    </source>
</reference>
<evidence type="ECO:0000256" key="6">
    <source>
        <dbReference type="ARBA" id="ARBA00023316"/>
    </source>
</evidence>
<keyword evidence="6" id="KW-0961">Cell wall biogenesis/degradation</keyword>
<comment type="similarity">
    <text evidence="1">Belongs to the FemABX family.</text>
</comment>
<name>A0A7Y0HN70_9CLOT</name>
<protein>
    <submittedName>
        <fullName evidence="7">Uncharacterized protein</fullName>
    </submittedName>
</protein>
<dbReference type="GO" id="GO:0071555">
    <property type="term" value="P:cell wall organization"/>
    <property type="evidence" value="ECO:0007669"/>
    <property type="project" value="UniProtKB-KW"/>
</dbReference>
<proteinExistence type="inferred from homology"/>
<dbReference type="InterPro" id="IPR003447">
    <property type="entry name" value="FEMABX"/>
</dbReference>
<evidence type="ECO:0000256" key="2">
    <source>
        <dbReference type="ARBA" id="ARBA00022679"/>
    </source>
</evidence>
<dbReference type="EMBL" id="JABBNI010000025">
    <property type="protein sequence ID" value="NMM63689.1"/>
    <property type="molecule type" value="Genomic_DNA"/>
</dbReference>
<organism evidence="7 8">
    <name type="scientific">Clostridium muellerianum</name>
    <dbReference type="NCBI Taxonomy" id="2716538"/>
    <lineage>
        <taxon>Bacteria</taxon>
        <taxon>Bacillati</taxon>
        <taxon>Bacillota</taxon>
        <taxon>Clostridia</taxon>
        <taxon>Eubacteriales</taxon>
        <taxon>Clostridiaceae</taxon>
        <taxon>Clostridium</taxon>
    </lineage>
</organism>
<dbReference type="GO" id="GO:0009252">
    <property type="term" value="P:peptidoglycan biosynthetic process"/>
    <property type="evidence" value="ECO:0007669"/>
    <property type="project" value="UniProtKB-KW"/>
</dbReference>
<comment type="caution">
    <text evidence="7">The sequence shown here is derived from an EMBL/GenBank/DDBJ whole genome shotgun (WGS) entry which is preliminary data.</text>
</comment>
<dbReference type="PANTHER" id="PTHR36174">
    <property type="entry name" value="LIPID II:GLYCINE GLYCYLTRANSFERASE"/>
    <property type="match status" value="1"/>
</dbReference>
<evidence type="ECO:0000256" key="4">
    <source>
        <dbReference type="ARBA" id="ARBA00022984"/>
    </source>
</evidence>
<dbReference type="PANTHER" id="PTHR36174:SF1">
    <property type="entry name" value="LIPID II:GLYCINE GLYCYLTRANSFERASE"/>
    <property type="match status" value="1"/>
</dbReference>
<evidence type="ECO:0000313" key="8">
    <source>
        <dbReference type="Proteomes" id="UP000537131"/>
    </source>
</evidence>
<dbReference type="GO" id="GO:0016755">
    <property type="term" value="F:aminoacyltransferase activity"/>
    <property type="evidence" value="ECO:0007669"/>
    <property type="project" value="InterPro"/>
</dbReference>
<accession>A0A7Y0HN70</accession>
<dbReference type="Gene3D" id="3.40.630.30">
    <property type="match status" value="1"/>
</dbReference>
<dbReference type="InterPro" id="IPR050644">
    <property type="entry name" value="PG_Glycine_Bridge_Synth"/>
</dbReference>
<dbReference type="Proteomes" id="UP000537131">
    <property type="component" value="Unassembled WGS sequence"/>
</dbReference>
<keyword evidence="2" id="KW-0808">Transferase</keyword>
<keyword evidence="8" id="KW-1185">Reference proteome</keyword>
<dbReference type="RefSeq" id="WP_169298278.1">
    <property type="nucleotide sequence ID" value="NZ_JABBNI010000025.1"/>
</dbReference>
<dbReference type="SUPFAM" id="SSF55729">
    <property type="entry name" value="Acyl-CoA N-acyltransferases (Nat)"/>
    <property type="match status" value="1"/>
</dbReference>
<sequence>MVNVIYKKKGLKINAIWFSDGKSGDINENKVDFIFFHGVRDNAYKNAIVNLQYTLITDLEEDLDCIFKKINKNFRYHINRAKKEDTNCVVFNSDDLMNEPDLLNNFKKQYAIFTKLKGIDNTYNQAAMEKYMENGNVILTKAFKGNEDYAQHIIICDGINARLLYSVSNFRTEGADRNFIGRANKYLHWNDIEYLKNRGFQQLDWGGISSIVSLNGVDKFKKHFGGMERQHYNIIEGKSFLGKAAVMAKKMVGGN</sequence>
<gene>
    <name evidence="7" type="ORF">HBE96_13600</name>
</gene>